<sequence>MTNTDSDNSREWAAQAYALLKKQQEEQKQELQKKEEQKQELQKKEEQKQELQKKEEQKQELQKKEEQKQVLTDSANKEKIAVPPEIIAEPELGELDDNFTWSAMVLAAQGKKNKSNIYR</sequence>
<comment type="caution">
    <text evidence="2">The sequence shown here is derived from an EMBL/GenBank/DDBJ whole genome shotgun (WGS) entry which is preliminary data.</text>
</comment>
<dbReference type="STRING" id="74545.EU96_0792"/>
<dbReference type="Proteomes" id="UP000030445">
    <property type="component" value="Unassembled WGS sequence"/>
</dbReference>
<evidence type="ECO:0000256" key="1">
    <source>
        <dbReference type="SAM" id="MobiDB-lite"/>
    </source>
</evidence>
<evidence type="ECO:0000313" key="2">
    <source>
        <dbReference type="EMBL" id="KGF98334.1"/>
    </source>
</evidence>
<organism evidence="2 3">
    <name type="scientific">Prochlorococcus marinus str. MIT 9302</name>
    <dbReference type="NCBI Taxonomy" id="74545"/>
    <lineage>
        <taxon>Bacteria</taxon>
        <taxon>Bacillati</taxon>
        <taxon>Cyanobacteriota</taxon>
        <taxon>Cyanophyceae</taxon>
        <taxon>Synechococcales</taxon>
        <taxon>Prochlorococcaceae</taxon>
        <taxon>Prochlorococcus</taxon>
    </lineage>
</organism>
<dbReference type="EMBL" id="JNAM01000006">
    <property type="protein sequence ID" value="KGF98334.1"/>
    <property type="molecule type" value="Genomic_DNA"/>
</dbReference>
<evidence type="ECO:0000313" key="3">
    <source>
        <dbReference type="Proteomes" id="UP000030445"/>
    </source>
</evidence>
<protein>
    <submittedName>
        <fullName evidence="2">Signal recognition particle receptor protein FtsY (Alpha subunit)</fullName>
    </submittedName>
</protein>
<keyword evidence="2" id="KW-0675">Receptor</keyword>
<reference evidence="3" key="1">
    <citation type="journal article" date="2014" name="Sci. Data">
        <title>Genomes of diverse isolates of the marine cyanobacterium Prochlorococcus.</title>
        <authorList>
            <person name="Biller S."/>
            <person name="Berube P."/>
            <person name="Thompson J."/>
            <person name="Kelly L."/>
            <person name="Roggensack S."/>
            <person name="Awad L."/>
            <person name="Roache-Johnson K."/>
            <person name="Ding H."/>
            <person name="Giovannoni S.J."/>
            <person name="Moore L.R."/>
            <person name="Chisholm S.W."/>
        </authorList>
    </citation>
    <scope>NUCLEOTIDE SEQUENCE [LARGE SCALE GENOMIC DNA]</scope>
    <source>
        <strain evidence="3">MIT 9302</strain>
    </source>
</reference>
<name>A0A0A2ACU9_PROMR</name>
<feature type="compositionally biased region" description="Basic and acidic residues" evidence="1">
    <location>
        <begin position="23"/>
        <end position="68"/>
    </location>
</feature>
<dbReference type="eggNOG" id="COG0552">
    <property type="taxonomic scope" value="Bacteria"/>
</dbReference>
<dbReference type="AlphaFoldDB" id="A0A0A2ACU9"/>
<proteinExistence type="predicted"/>
<accession>A0A0A2ACU9</accession>
<gene>
    <name evidence="2" type="ORF">EU96_0792</name>
</gene>
<feature type="region of interest" description="Disordered" evidence="1">
    <location>
        <begin position="23"/>
        <end position="83"/>
    </location>
</feature>